<dbReference type="PANTHER" id="PTHR38451">
    <property type="entry name" value="TRNA (ADENINE(22)-N(1))-METHYLTRANSFERASE"/>
    <property type="match status" value="1"/>
</dbReference>
<organism evidence="1 2">
    <name type="scientific">Priestia megaterium (strain ATCC 14581 / DSM 32 / CCUG 1817 / JCM 2506 / NBRC 15308 / NCIMB 9376 / NCTC 10342 / NRRL B-14308 / VKM B-512 / Ford 19)</name>
    <name type="common">Bacillus megaterium</name>
    <dbReference type="NCBI Taxonomy" id="1348623"/>
    <lineage>
        <taxon>Bacteria</taxon>
        <taxon>Bacillati</taxon>
        <taxon>Bacillota</taxon>
        <taxon>Bacilli</taxon>
        <taxon>Bacillales</taxon>
        <taxon>Bacillaceae</taxon>
        <taxon>Priestia</taxon>
    </lineage>
</organism>
<reference evidence="1 2" key="1">
    <citation type="journal article" date="2015" name="Genome Announc.">
        <title>Complete genome sequences for 35 biothreat assay-relevant bacillus species.</title>
        <authorList>
            <person name="Johnson S.L."/>
            <person name="Daligault H.E."/>
            <person name="Davenport K.W."/>
            <person name="Jaissle J."/>
            <person name="Frey K.G."/>
            <person name="Ladner J.T."/>
            <person name="Broomall S.M."/>
            <person name="Bishop-Lilly K.A."/>
            <person name="Bruce D.C."/>
            <person name="Gibbons H.S."/>
            <person name="Coyne S.R."/>
            <person name="Lo C.C."/>
            <person name="Meincke L."/>
            <person name="Munk A.C."/>
            <person name="Koroleva G.I."/>
            <person name="Rosenzweig C.N."/>
            <person name="Palacios G.F."/>
            <person name="Redden C.L."/>
            <person name="Minogue T.D."/>
            <person name="Chain P.S."/>
        </authorList>
    </citation>
    <scope>NUCLEOTIDE SEQUENCE [LARGE SCALE GENOMIC DNA]</scope>
    <source>
        <strain evidence="2">ATCC 14581 / DSM 32 / JCM 2506 / NBRC 15308 / NCIMB 9376 / NCTC 10342 / NRRL B-14308 / VKM B-512</strain>
    </source>
</reference>
<dbReference type="KEGG" id="bmeg:BG04_1530"/>
<dbReference type="InterPro" id="IPR006901">
    <property type="entry name" value="TrmK"/>
</dbReference>
<evidence type="ECO:0000313" key="1">
    <source>
        <dbReference type="EMBL" id="AJI25467.1"/>
    </source>
</evidence>
<dbReference type="RefSeq" id="WP_034648877.1">
    <property type="nucleotide sequence ID" value="NZ_BCVB01000008.1"/>
</dbReference>
<dbReference type="HOGENOM" id="CLU_071037_0_0_9"/>
<dbReference type="Gene3D" id="1.10.287.1890">
    <property type="match status" value="1"/>
</dbReference>
<dbReference type="AlphaFoldDB" id="A0A0B6AWK1"/>
<dbReference type="EMBL" id="CP009920">
    <property type="protein sequence ID" value="AJI25467.1"/>
    <property type="molecule type" value="Genomic_DNA"/>
</dbReference>
<dbReference type="Pfam" id="PF04816">
    <property type="entry name" value="TrmK"/>
    <property type="match status" value="1"/>
</dbReference>
<accession>A0A0B6AWK1</accession>
<evidence type="ECO:0000313" key="2">
    <source>
        <dbReference type="Proteomes" id="UP000031829"/>
    </source>
</evidence>
<proteinExistence type="predicted"/>
<dbReference type="PIRSF" id="PIRSF018637">
    <property type="entry name" value="TrmK"/>
    <property type="match status" value="1"/>
</dbReference>
<dbReference type="InterPro" id="IPR029063">
    <property type="entry name" value="SAM-dependent_MTases_sf"/>
</dbReference>
<protein>
    <recommendedName>
        <fullName evidence="3">tRNA (Adenine22-N1)-methyltransferase</fullName>
    </recommendedName>
</protein>
<evidence type="ECO:0008006" key="3">
    <source>
        <dbReference type="Google" id="ProtNLM"/>
    </source>
</evidence>
<sequence>MNELNLSTRLEEVVKSIPLGAKIADIGSDHAYLPCFAYLNGYISGAVAGEITEGPLQSAIQQVEKTSLTDVIDVRKGNGLEVISPNEVDCITICGMGGTLITMILEEGKAKLEGVKRLVLQPNIGSHHIRSWLIEHNWEIIDEKIIEEDGRMYEVIVAEPGNALAPYNGEVEAGVLMGPILKEKRSFAFMTKWTHELNHLKQIVGQMEQAQSEESKAKLQKLTQDISLIEEALK</sequence>
<dbReference type="Proteomes" id="UP000031829">
    <property type="component" value="Chromosome"/>
</dbReference>
<name>A0A0B6AWK1_PRIM2</name>
<dbReference type="Gene3D" id="3.40.50.150">
    <property type="entry name" value="Vaccinia Virus protein VP39"/>
    <property type="match status" value="1"/>
</dbReference>
<dbReference type="GO" id="GO:0160105">
    <property type="term" value="F:tRNA (adenine(22)-N1)-methyltransferase activity"/>
    <property type="evidence" value="ECO:0007669"/>
    <property type="project" value="InterPro"/>
</dbReference>
<dbReference type="SUPFAM" id="SSF53335">
    <property type="entry name" value="S-adenosyl-L-methionine-dependent methyltransferases"/>
    <property type="match status" value="1"/>
</dbReference>
<dbReference type="PANTHER" id="PTHR38451:SF1">
    <property type="entry name" value="TRNA (ADENINE(22)-N(1))-METHYLTRANSFERASE"/>
    <property type="match status" value="1"/>
</dbReference>
<gene>
    <name evidence="1" type="ORF">BG04_1530</name>
</gene>
<dbReference type="GeneID" id="93644996"/>